<dbReference type="GeneID" id="8096903"/>
<keyword evidence="4 5" id="KW-0472">Membrane</keyword>
<sequence length="269" mass="29447">MLENFITSLSEYLLVISGGSIMVVAFYAGLFVALMTTFGSLLAMFSHKMPQWGVDFSLSFAAGVMIVASFTSLILPGIEYSGRFLPPGVGIMLGIVLIYLIDRFVPHEHLVKGYEGPEEFKNKLRVVWLIVLAVIIHNLPEGLAVGTSIVFDLKTGLVTAIAIGIQDFPEGTVVSLPLATLQKKRLQPILMGALSGVAEWVMVLFGAFFFSVFHGLLPYGLGLAGGAMLYVTVKEMIPEIYKREENELYVTLGFFIGFYVMLFLDSILG</sequence>
<evidence type="ECO:0000256" key="5">
    <source>
        <dbReference type="SAM" id="Phobius"/>
    </source>
</evidence>
<dbReference type="GO" id="GO:0016020">
    <property type="term" value="C:membrane"/>
    <property type="evidence" value="ECO:0007669"/>
    <property type="project" value="UniProtKB-SubCell"/>
</dbReference>
<feature type="transmembrane region" description="Helical" evidence="5">
    <location>
        <begin position="84"/>
        <end position="105"/>
    </location>
</feature>
<name>A0A101ENB8_9EURY</name>
<feature type="transmembrane region" description="Helical" evidence="5">
    <location>
        <begin position="216"/>
        <end position="237"/>
    </location>
</feature>
<dbReference type="EMBL" id="LGFD01000003">
    <property type="protein sequence ID" value="KUK18517.1"/>
    <property type="molecule type" value="Genomic_DNA"/>
</dbReference>
<evidence type="ECO:0000256" key="2">
    <source>
        <dbReference type="ARBA" id="ARBA00022692"/>
    </source>
</evidence>
<dbReference type="InterPro" id="IPR003689">
    <property type="entry name" value="ZIP"/>
</dbReference>
<dbReference type="AlphaFoldDB" id="A0A101ENB8"/>
<dbReference type="GO" id="GO:0005385">
    <property type="term" value="F:zinc ion transmembrane transporter activity"/>
    <property type="evidence" value="ECO:0007669"/>
    <property type="project" value="TreeGrafter"/>
</dbReference>
<keyword evidence="3 5" id="KW-1133">Transmembrane helix</keyword>
<feature type="transmembrane region" description="Helical" evidence="5">
    <location>
        <begin position="12"/>
        <end position="45"/>
    </location>
</feature>
<dbReference type="PANTHER" id="PTHR11040">
    <property type="entry name" value="ZINC/IRON TRANSPORTER"/>
    <property type="match status" value="1"/>
</dbReference>
<evidence type="ECO:0000256" key="3">
    <source>
        <dbReference type="ARBA" id="ARBA00022989"/>
    </source>
</evidence>
<dbReference type="PANTHER" id="PTHR11040:SF70">
    <property type="entry name" value="OS05G0316100 PROTEIN"/>
    <property type="match status" value="1"/>
</dbReference>
<evidence type="ECO:0000256" key="4">
    <source>
        <dbReference type="ARBA" id="ARBA00023136"/>
    </source>
</evidence>
<evidence type="ECO:0000313" key="7">
    <source>
        <dbReference type="Proteomes" id="UP000053911"/>
    </source>
</evidence>
<evidence type="ECO:0000313" key="6">
    <source>
        <dbReference type="EMBL" id="KUK18517.1"/>
    </source>
</evidence>
<gene>
    <name evidence="6" type="ORF">XD54_0247</name>
</gene>
<protein>
    <submittedName>
        <fullName evidence="6">Heavy-metal cation transporter, ZIP family</fullName>
    </submittedName>
</protein>
<dbReference type="OMA" id="MIFVVIE"/>
<dbReference type="Pfam" id="PF02535">
    <property type="entry name" value="Zip"/>
    <property type="match status" value="1"/>
</dbReference>
<dbReference type="RefSeq" id="WP_015850156.1">
    <property type="nucleotide sequence ID" value="NZ_LGFD01000003.1"/>
</dbReference>
<organism evidence="6 7">
    <name type="scientific">Thermococcus sibiricus</name>
    <dbReference type="NCBI Taxonomy" id="172049"/>
    <lineage>
        <taxon>Archaea</taxon>
        <taxon>Methanobacteriati</taxon>
        <taxon>Methanobacteriota</taxon>
        <taxon>Thermococci</taxon>
        <taxon>Thermococcales</taxon>
        <taxon>Thermococcaceae</taxon>
        <taxon>Thermococcus</taxon>
    </lineage>
</organism>
<feature type="transmembrane region" description="Helical" evidence="5">
    <location>
        <begin position="126"/>
        <end position="151"/>
    </location>
</feature>
<comment type="subcellular location">
    <subcellularLocation>
        <location evidence="1">Membrane</location>
        <topology evidence="1">Multi-pass membrane protein</topology>
    </subcellularLocation>
</comment>
<feature type="transmembrane region" description="Helical" evidence="5">
    <location>
        <begin position="190"/>
        <end position="210"/>
    </location>
</feature>
<feature type="transmembrane region" description="Helical" evidence="5">
    <location>
        <begin position="249"/>
        <end position="268"/>
    </location>
</feature>
<dbReference type="Proteomes" id="UP000053911">
    <property type="component" value="Unassembled WGS sequence"/>
</dbReference>
<feature type="transmembrane region" description="Helical" evidence="5">
    <location>
        <begin position="57"/>
        <end position="78"/>
    </location>
</feature>
<proteinExistence type="predicted"/>
<keyword evidence="2 5" id="KW-0812">Transmembrane</keyword>
<accession>A0A101ENB8</accession>
<reference evidence="7" key="1">
    <citation type="journal article" date="2015" name="MBio">
        <title>Genome-Resolved Metagenomic Analysis Reveals Roles for Candidate Phyla and Other Microbial Community Members in Biogeochemical Transformations in Oil Reservoirs.</title>
        <authorList>
            <person name="Hu P."/>
            <person name="Tom L."/>
            <person name="Singh A."/>
            <person name="Thomas B.C."/>
            <person name="Baker B.J."/>
            <person name="Piceno Y.M."/>
            <person name="Andersen G.L."/>
            <person name="Banfield J.F."/>
        </authorList>
    </citation>
    <scope>NUCLEOTIDE SEQUENCE [LARGE SCALE GENOMIC DNA]</scope>
</reference>
<comment type="caution">
    <text evidence="6">The sequence shown here is derived from an EMBL/GenBank/DDBJ whole genome shotgun (WGS) entry which is preliminary data.</text>
</comment>
<evidence type="ECO:0000256" key="1">
    <source>
        <dbReference type="ARBA" id="ARBA00004141"/>
    </source>
</evidence>
<dbReference type="PATRIC" id="fig|172049.5.peg.713"/>